<feature type="transmembrane region" description="Helical" evidence="1">
    <location>
        <begin position="111"/>
        <end position="132"/>
    </location>
</feature>
<sequence>MTSSFVPFSLLSGAFGALASCLAKFAFSTDTFLTTSILEGCNDKQYCYLLVYSARGLCFVGTLALNIFMVGSFLEGMEESGSIAGTAMSTAANFVVSSALGFLLWEEEFSRTWLMGFLCVVVGTILLSTVHVEETPAEKEKEE</sequence>
<dbReference type="Proteomes" id="UP001153069">
    <property type="component" value="Unassembled WGS sequence"/>
</dbReference>
<reference evidence="2" key="1">
    <citation type="submission" date="2020-06" db="EMBL/GenBank/DDBJ databases">
        <authorList>
            <consortium name="Plant Systems Biology data submission"/>
        </authorList>
    </citation>
    <scope>NUCLEOTIDE SEQUENCE</scope>
    <source>
        <strain evidence="2">D6</strain>
    </source>
</reference>
<keyword evidence="1" id="KW-0812">Transmembrane</keyword>
<evidence type="ECO:0000313" key="2">
    <source>
        <dbReference type="EMBL" id="CAB9518875.1"/>
    </source>
</evidence>
<keyword evidence="3" id="KW-1185">Reference proteome</keyword>
<proteinExistence type="predicted"/>
<dbReference type="PANTHER" id="PTHR31965">
    <property type="entry name" value="TRANSMEMBRANE PROTEIN 42"/>
    <property type="match status" value="1"/>
</dbReference>
<protein>
    <recommendedName>
        <fullName evidence="4">EamA domain-containing protein</fullName>
    </recommendedName>
</protein>
<dbReference type="InterPro" id="IPR039632">
    <property type="entry name" value="TMEM42"/>
</dbReference>
<name>A0A9N8HNA0_9STRA</name>
<feature type="transmembrane region" description="Helical" evidence="1">
    <location>
        <begin position="86"/>
        <end position="105"/>
    </location>
</feature>
<dbReference type="OrthoDB" id="42751at2759"/>
<evidence type="ECO:0008006" key="4">
    <source>
        <dbReference type="Google" id="ProtNLM"/>
    </source>
</evidence>
<feature type="transmembrane region" description="Helical" evidence="1">
    <location>
        <begin position="52"/>
        <end position="74"/>
    </location>
</feature>
<comment type="caution">
    <text evidence="2">The sequence shown here is derived from an EMBL/GenBank/DDBJ whole genome shotgun (WGS) entry which is preliminary data.</text>
</comment>
<evidence type="ECO:0000256" key="1">
    <source>
        <dbReference type="SAM" id="Phobius"/>
    </source>
</evidence>
<accession>A0A9N8HNA0</accession>
<keyword evidence="1" id="KW-0472">Membrane</keyword>
<organism evidence="2 3">
    <name type="scientific">Seminavis robusta</name>
    <dbReference type="NCBI Taxonomy" id="568900"/>
    <lineage>
        <taxon>Eukaryota</taxon>
        <taxon>Sar</taxon>
        <taxon>Stramenopiles</taxon>
        <taxon>Ochrophyta</taxon>
        <taxon>Bacillariophyta</taxon>
        <taxon>Bacillariophyceae</taxon>
        <taxon>Bacillariophycidae</taxon>
        <taxon>Naviculales</taxon>
        <taxon>Naviculaceae</taxon>
        <taxon>Seminavis</taxon>
    </lineage>
</organism>
<dbReference type="EMBL" id="CAICTM010000967">
    <property type="protein sequence ID" value="CAB9518875.1"/>
    <property type="molecule type" value="Genomic_DNA"/>
</dbReference>
<dbReference type="PANTHER" id="PTHR31965:SF1">
    <property type="entry name" value="TRANSMEMBRANE PROTEIN 42"/>
    <property type="match status" value="1"/>
</dbReference>
<dbReference type="AlphaFoldDB" id="A0A9N8HNA0"/>
<evidence type="ECO:0000313" key="3">
    <source>
        <dbReference type="Proteomes" id="UP001153069"/>
    </source>
</evidence>
<gene>
    <name evidence="2" type="ORF">SEMRO_969_G226180.1</name>
</gene>
<keyword evidence="1" id="KW-1133">Transmembrane helix</keyword>